<dbReference type="VEuPathDB" id="TrichDB:TVAG_067770"/>
<dbReference type="InParanoid" id="A2EMG1"/>
<dbReference type="OrthoDB" id="10663469at2759"/>
<dbReference type="SMR" id="A2EMG1"/>
<evidence type="ECO:0000256" key="2">
    <source>
        <dbReference type="SAM" id="MobiDB-lite"/>
    </source>
</evidence>
<dbReference type="KEGG" id="tva:4763999"/>
<feature type="coiled-coil region" evidence="1">
    <location>
        <begin position="35"/>
        <end position="69"/>
    </location>
</feature>
<evidence type="ECO:0000256" key="1">
    <source>
        <dbReference type="SAM" id="Coils"/>
    </source>
</evidence>
<dbReference type="Proteomes" id="UP000001542">
    <property type="component" value="Unassembled WGS sequence"/>
</dbReference>
<accession>A2EMG1</accession>
<gene>
    <name evidence="3" type="ORF">TVAG_067770</name>
</gene>
<name>A2EMG1_TRIV3</name>
<organism evidence="3 4">
    <name type="scientific">Trichomonas vaginalis (strain ATCC PRA-98 / G3)</name>
    <dbReference type="NCBI Taxonomy" id="412133"/>
    <lineage>
        <taxon>Eukaryota</taxon>
        <taxon>Metamonada</taxon>
        <taxon>Parabasalia</taxon>
        <taxon>Trichomonadida</taxon>
        <taxon>Trichomonadidae</taxon>
        <taxon>Trichomonas</taxon>
    </lineage>
</organism>
<dbReference type="EMBL" id="DS113431">
    <property type="protein sequence ID" value="EAY06117.1"/>
    <property type="molecule type" value="Genomic_DNA"/>
</dbReference>
<keyword evidence="1" id="KW-0175">Coiled coil</keyword>
<dbReference type="RefSeq" id="XP_001318340.1">
    <property type="nucleotide sequence ID" value="XM_001318305.1"/>
</dbReference>
<evidence type="ECO:0000313" key="4">
    <source>
        <dbReference type="Proteomes" id="UP000001542"/>
    </source>
</evidence>
<reference evidence="3" key="2">
    <citation type="journal article" date="2007" name="Science">
        <title>Draft genome sequence of the sexually transmitted pathogen Trichomonas vaginalis.</title>
        <authorList>
            <person name="Carlton J.M."/>
            <person name="Hirt R.P."/>
            <person name="Silva J.C."/>
            <person name="Delcher A.L."/>
            <person name="Schatz M."/>
            <person name="Zhao Q."/>
            <person name="Wortman J.R."/>
            <person name="Bidwell S.L."/>
            <person name="Alsmark U.C.M."/>
            <person name="Besteiro S."/>
            <person name="Sicheritz-Ponten T."/>
            <person name="Noel C.J."/>
            <person name="Dacks J.B."/>
            <person name="Foster P.G."/>
            <person name="Simillion C."/>
            <person name="Van de Peer Y."/>
            <person name="Miranda-Saavedra D."/>
            <person name="Barton G.J."/>
            <person name="Westrop G.D."/>
            <person name="Mueller S."/>
            <person name="Dessi D."/>
            <person name="Fiori P.L."/>
            <person name="Ren Q."/>
            <person name="Paulsen I."/>
            <person name="Zhang H."/>
            <person name="Bastida-Corcuera F.D."/>
            <person name="Simoes-Barbosa A."/>
            <person name="Brown M.T."/>
            <person name="Hayes R.D."/>
            <person name="Mukherjee M."/>
            <person name="Okumura C.Y."/>
            <person name="Schneider R."/>
            <person name="Smith A.J."/>
            <person name="Vanacova S."/>
            <person name="Villalvazo M."/>
            <person name="Haas B.J."/>
            <person name="Pertea M."/>
            <person name="Feldblyum T.V."/>
            <person name="Utterback T.R."/>
            <person name="Shu C.L."/>
            <person name="Osoegawa K."/>
            <person name="de Jong P.J."/>
            <person name="Hrdy I."/>
            <person name="Horvathova L."/>
            <person name="Zubacova Z."/>
            <person name="Dolezal P."/>
            <person name="Malik S.B."/>
            <person name="Logsdon J.M. Jr."/>
            <person name="Henze K."/>
            <person name="Gupta A."/>
            <person name="Wang C.C."/>
            <person name="Dunne R.L."/>
            <person name="Upcroft J.A."/>
            <person name="Upcroft P."/>
            <person name="White O."/>
            <person name="Salzberg S.L."/>
            <person name="Tang P."/>
            <person name="Chiu C.-H."/>
            <person name="Lee Y.-S."/>
            <person name="Embley T.M."/>
            <person name="Coombs G.H."/>
            <person name="Mottram J.C."/>
            <person name="Tachezy J."/>
            <person name="Fraser-Liggett C.M."/>
            <person name="Johnson P.J."/>
        </authorList>
    </citation>
    <scope>NUCLEOTIDE SEQUENCE [LARGE SCALE GENOMIC DNA]</scope>
    <source>
        <strain evidence="3">G3</strain>
    </source>
</reference>
<feature type="coiled-coil region" evidence="1">
    <location>
        <begin position="227"/>
        <end position="311"/>
    </location>
</feature>
<sequence length="453" mass="51873">MNSLSRSDTDSPFYSPGSVSIPQFKEYPLFTQEEIDEIRKKRASLEMEVQTLEQQLKSRREQIQQSKENMVTLGEINLLKAETRDSISESNSSHLSQIMTEFTDIIKQSCELTAKNSTLDQEIKEEEIYRLNIGDEYDIIEHAFDLSDLKAKIPEIKSLKREIPKIEQEDYERYNQNLKSSQKELSSFINDTGPSTKQVEAANAVLKAFDSDINYRKMGATIEKAENTRLELLLAQSESKNKSIEDEIELSKRKISSIQLETSNICIACEAQIKANDIAFNNSMKTLESEIQLVQQKIDNAADKYDDLCEQIAKMQVVEVDEQDSLSVIMDSDSSGEEIDFDFNDNVSRWDIEEQNLVVTRKKLIQEINEIKKKYNETRKIAIERETEKQNYIKDIYSKYQKNKLEIGNYISELYSSSLSQSSPQITSTTSSGLTSDLNIVLEHISSSISNVN</sequence>
<reference evidence="3" key="1">
    <citation type="submission" date="2006-10" db="EMBL/GenBank/DDBJ databases">
        <authorList>
            <person name="Amadeo P."/>
            <person name="Zhao Q."/>
            <person name="Wortman J."/>
            <person name="Fraser-Liggett C."/>
            <person name="Carlton J."/>
        </authorList>
    </citation>
    <scope>NUCLEOTIDE SEQUENCE</scope>
    <source>
        <strain evidence="3">G3</strain>
    </source>
</reference>
<dbReference type="VEuPathDB" id="TrichDB:TVAGG3_0499100"/>
<keyword evidence="4" id="KW-1185">Reference proteome</keyword>
<feature type="region of interest" description="Disordered" evidence="2">
    <location>
        <begin position="1"/>
        <end position="21"/>
    </location>
</feature>
<evidence type="ECO:0000313" key="3">
    <source>
        <dbReference type="EMBL" id="EAY06117.1"/>
    </source>
</evidence>
<protein>
    <submittedName>
        <fullName evidence="3">Uncharacterized protein</fullName>
    </submittedName>
</protein>
<proteinExistence type="predicted"/>
<dbReference type="AlphaFoldDB" id="A2EMG1"/>